<dbReference type="Proteomes" id="UP000198802">
    <property type="component" value="Unassembled WGS sequence"/>
</dbReference>
<keyword evidence="5" id="KW-1185">Reference proteome</keyword>
<feature type="region of interest" description="Disordered" evidence="1">
    <location>
        <begin position="1"/>
        <end position="24"/>
    </location>
</feature>
<reference evidence="5" key="1">
    <citation type="submission" date="2015-11" db="EMBL/GenBank/DDBJ databases">
        <authorList>
            <person name="Varghese N."/>
        </authorList>
    </citation>
    <scope>NUCLEOTIDE SEQUENCE [LARGE SCALE GENOMIC DNA]</scope>
    <source>
        <strain evidence="5">DSM 45899</strain>
    </source>
</reference>
<dbReference type="SUPFAM" id="SSF109854">
    <property type="entry name" value="DinB/YfiT-like putative metalloenzymes"/>
    <property type="match status" value="1"/>
</dbReference>
<feature type="domain" description="Mycothiol-dependent maleylpyruvate isomerase metal-binding" evidence="2">
    <location>
        <begin position="36"/>
        <end position="157"/>
    </location>
</feature>
<sequence length="258" mass="27161">MAAGGRARGADRAGATRSARDRPTRVDLTLPSSLVEQWELLAEHVERLSDLELATPSARPGLTVGDLVGRAARSALALYTALASEPAPPASGQSRPQAMVRAAVSAATADLAALRLDQPDAPDQLVSRGVLTPGGRVDLIPFLTDAVAEAVLHGLDLGVPPVRSALRVTVRLFTASLTERAPGRSVELRVPPFAAVQIVEGPRHTRGTPPNVVEAEPVAFVMVATGRLDWETAVADGRVRASGERADLRSLLPLPSWR</sequence>
<dbReference type="InterPro" id="IPR034660">
    <property type="entry name" value="DinB/YfiT-like"/>
</dbReference>
<proteinExistence type="predicted"/>
<feature type="domain" description="Bacterial SCP orthologue" evidence="3">
    <location>
        <begin position="163"/>
        <end position="254"/>
    </location>
</feature>
<dbReference type="Pfam" id="PF11716">
    <property type="entry name" value="MDMPI_N"/>
    <property type="match status" value="1"/>
</dbReference>
<dbReference type="InterPro" id="IPR041629">
    <property type="entry name" value="SCP_3"/>
</dbReference>
<dbReference type="AlphaFoldDB" id="A0A0S4QRZ8"/>
<evidence type="ECO:0000313" key="4">
    <source>
        <dbReference type="EMBL" id="CUU57190.1"/>
    </source>
</evidence>
<dbReference type="InterPro" id="IPR024344">
    <property type="entry name" value="MDMPI_metal-binding"/>
</dbReference>
<accession>A0A0S4QRZ8</accession>
<organism evidence="4 5">
    <name type="scientific">Parafrankia irregularis</name>
    <dbReference type="NCBI Taxonomy" id="795642"/>
    <lineage>
        <taxon>Bacteria</taxon>
        <taxon>Bacillati</taxon>
        <taxon>Actinomycetota</taxon>
        <taxon>Actinomycetes</taxon>
        <taxon>Frankiales</taxon>
        <taxon>Frankiaceae</taxon>
        <taxon>Parafrankia</taxon>
    </lineage>
</organism>
<dbReference type="Pfam" id="PF17844">
    <property type="entry name" value="SCP_3"/>
    <property type="match status" value="1"/>
</dbReference>
<gene>
    <name evidence="4" type="ORF">Ga0074812_11126</name>
</gene>
<evidence type="ECO:0000256" key="1">
    <source>
        <dbReference type="SAM" id="MobiDB-lite"/>
    </source>
</evidence>
<evidence type="ECO:0000313" key="5">
    <source>
        <dbReference type="Proteomes" id="UP000198802"/>
    </source>
</evidence>
<name>A0A0S4QRZ8_9ACTN</name>
<protein>
    <submittedName>
        <fullName evidence="4">TIGR03083 family protein</fullName>
    </submittedName>
</protein>
<dbReference type="Gene3D" id="3.30.1050.40">
    <property type="match status" value="1"/>
</dbReference>
<dbReference type="EMBL" id="FAOZ01000011">
    <property type="protein sequence ID" value="CUU57190.1"/>
    <property type="molecule type" value="Genomic_DNA"/>
</dbReference>
<dbReference type="GO" id="GO:0046872">
    <property type="term" value="F:metal ion binding"/>
    <property type="evidence" value="ECO:0007669"/>
    <property type="project" value="InterPro"/>
</dbReference>
<evidence type="ECO:0000259" key="2">
    <source>
        <dbReference type="Pfam" id="PF11716"/>
    </source>
</evidence>
<evidence type="ECO:0000259" key="3">
    <source>
        <dbReference type="Pfam" id="PF17844"/>
    </source>
</evidence>